<dbReference type="InterPro" id="IPR036641">
    <property type="entry name" value="HPT_dom_sf"/>
</dbReference>
<dbReference type="InterPro" id="IPR045871">
    <property type="entry name" value="AHP1-5/YPD1"/>
</dbReference>
<dbReference type="Gene3D" id="1.20.120.160">
    <property type="entry name" value="HPT domain"/>
    <property type="match status" value="1"/>
</dbReference>
<proteinExistence type="predicted"/>
<dbReference type="CDD" id="cd00088">
    <property type="entry name" value="HPT"/>
    <property type="match status" value="1"/>
</dbReference>
<feature type="modified residue" description="Phosphohistidine" evidence="1">
    <location>
        <position position="60"/>
    </location>
</feature>
<dbReference type="Pfam" id="PF01627">
    <property type="entry name" value="Hpt"/>
    <property type="match status" value="1"/>
</dbReference>
<name>A0A137PHQ7_CONC2</name>
<evidence type="ECO:0000313" key="5">
    <source>
        <dbReference type="Proteomes" id="UP000070444"/>
    </source>
</evidence>
<dbReference type="STRING" id="796925.A0A137PHQ7"/>
<dbReference type="SMART" id="SM00073">
    <property type="entry name" value="HPT"/>
    <property type="match status" value="1"/>
</dbReference>
<dbReference type="PROSITE" id="PS50894">
    <property type="entry name" value="HPT"/>
    <property type="match status" value="1"/>
</dbReference>
<sequence>ENDIIDLEVFGQILDMDEEDDNEFSRSIVYNYFDQAKTTFKEMDDALKTEDLPELSRKGHFLKGSSAALGLKNLKNICEKIQHLGSNKDELGITDISQEEALSRIKSSLKAVKEEYERAESYLRELYEED</sequence>
<organism evidence="4 5">
    <name type="scientific">Conidiobolus coronatus (strain ATCC 28846 / CBS 209.66 / NRRL 28638)</name>
    <name type="common">Delacroixia coronata</name>
    <dbReference type="NCBI Taxonomy" id="796925"/>
    <lineage>
        <taxon>Eukaryota</taxon>
        <taxon>Fungi</taxon>
        <taxon>Fungi incertae sedis</taxon>
        <taxon>Zoopagomycota</taxon>
        <taxon>Entomophthoromycotina</taxon>
        <taxon>Entomophthoromycetes</taxon>
        <taxon>Entomophthorales</taxon>
        <taxon>Ancylistaceae</taxon>
        <taxon>Conidiobolus</taxon>
    </lineage>
</organism>
<feature type="non-terminal residue" evidence="4">
    <location>
        <position position="1"/>
    </location>
</feature>
<dbReference type="GO" id="GO:0005634">
    <property type="term" value="C:nucleus"/>
    <property type="evidence" value="ECO:0007669"/>
    <property type="project" value="TreeGrafter"/>
</dbReference>
<evidence type="ECO:0000256" key="2">
    <source>
        <dbReference type="SAM" id="Coils"/>
    </source>
</evidence>
<dbReference type="OrthoDB" id="1673781at2759"/>
<reference evidence="4 5" key="1">
    <citation type="journal article" date="2015" name="Genome Biol. Evol.">
        <title>Phylogenomic analyses indicate that early fungi evolved digesting cell walls of algal ancestors of land plants.</title>
        <authorList>
            <person name="Chang Y."/>
            <person name="Wang S."/>
            <person name="Sekimoto S."/>
            <person name="Aerts A.L."/>
            <person name="Choi C."/>
            <person name="Clum A."/>
            <person name="LaButti K.M."/>
            <person name="Lindquist E.A."/>
            <person name="Yee Ngan C."/>
            <person name="Ohm R.A."/>
            <person name="Salamov A.A."/>
            <person name="Grigoriev I.V."/>
            <person name="Spatafora J.W."/>
            <person name="Berbee M.L."/>
        </authorList>
    </citation>
    <scope>NUCLEOTIDE SEQUENCE [LARGE SCALE GENOMIC DNA]</scope>
    <source>
        <strain evidence="4 5">NRRL 28638</strain>
    </source>
</reference>
<dbReference type="GO" id="GO:0009927">
    <property type="term" value="F:histidine phosphotransfer kinase activity"/>
    <property type="evidence" value="ECO:0007669"/>
    <property type="project" value="InterPro"/>
</dbReference>
<dbReference type="InterPro" id="IPR008207">
    <property type="entry name" value="Sig_transdc_His_kin_Hpt_dom"/>
</dbReference>
<keyword evidence="5" id="KW-1185">Reference proteome</keyword>
<feature type="coiled-coil region" evidence="2">
    <location>
        <begin position="102"/>
        <end position="129"/>
    </location>
</feature>
<keyword evidence="2" id="KW-0175">Coiled coil</keyword>
<protein>
    <submittedName>
        <fullName evidence="4">HPT domain-containing protein</fullName>
    </submittedName>
</protein>
<dbReference type="PANTHER" id="PTHR28242:SF52">
    <property type="entry name" value="PHOSPHORELAY INTERMEDIATE PROTEIN YPD1"/>
    <property type="match status" value="1"/>
</dbReference>
<evidence type="ECO:0000313" key="4">
    <source>
        <dbReference type="EMBL" id="KXN74539.1"/>
    </source>
</evidence>
<feature type="domain" description="HPt" evidence="3">
    <location>
        <begin position="21"/>
        <end position="119"/>
    </location>
</feature>
<dbReference type="AlphaFoldDB" id="A0A137PHQ7"/>
<keyword evidence="1" id="KW-0597">Phosphoprotein</keyword>
<gene>
    <name evidence="4" type="ORF">CONCODRAFT_26206</name>
</gene>
<dbReference type="SUPFAM" id="SSF47226">
    <property type="entry name" value="Histidine-containing phosphotransfer domain, HPT domain"/>
    <property type="match status" value="1"/>
</dbReference>
<dbReference type="EMBL" id="KQ964422">
    <property type="protein sequence ID" value="KXN74539.1"/>
    <property type="molecule type" value="Genomic_DNA"/>
</dbReference>
<accession>A0A137PHQ7</accession>
<dbReference type="OMA" id="QASTTFV"/>
<dbReference type="PANTHER" id="PTHR28242">
    <property type="entry name" value="PHOSPHORELAY INTERMEDIATE PROTEIN YPD1"/>
    <property type="match status" value="1"/>
</dbReference>
<dbReference type="GO" id="GO:0000160">
    <property type="term" value="P:phosphorelay signal transduction system"/>
    <property type="evidence" value="ECO:0007669"/>
    <property type="project" value="InterPro"/>
</dbReference>
<evidence type="ECO:0000256" key="1">
    <source>
        <dbReference type="PROSITE-ProRule" id="PRU00110"/>
    </source>
</evidence>
<evidence type="ECO:0000259" key="3">
    <source>
        <dbReference type="PROSITE" id="PS50894"/>
    </source>
</evidence>
<feature type="non-terminal residue" evidence="4">
    <location>
        <position position="130"/>
    </location>
</feature>
<dbReference type="GO" id="GO:0005737">
    <property type="term" value="C:cytoplasm"/>
    <property type="evidence" value="ECO:0007669"/>
    <property type="project" value="TreeGrafter"/>
</dbReference>
<dbReference type="Proteomes" id="UP000070444">
    <property type="component" value="Unassembled WGS sequence"/>
</dbReference>
<dbReference type="GO" id="GO:0043424">
    <property type="term" value="F:protein histidine kinase binding"/>
    <property type="evidence" value="ECO:0007669"/>
    <property type="project" value="InterPro"/>
</dbReference>
<dbReference type="FunFam" id="1.20.120.160:FF:000007">
    <property type="entry name" value="Multistep phosphorelay regulator 1"/>
    <property type="match status" value="1"/>
</dbReference>